<reference evidence="1 2" key="1">
    <citation type="submission" date="2014-09" db="EMBL/GenBank/DDBJ databases">
        <title>Genome sequencing and annotation of Bacillus Okhensis strain Kh10-101T.</title>
        <authorList>
            <person name="Prakash J.S."/>
        </authorList>
    </citation>
    <scope>NUCLEOTIDE SEQUENCE [LARGE SCALE GENOMIC DNA]</scope>
    <source>
        <strain evidence="2">Kh10-101T</strain>
    </source>
</reference>
<dbReference type="EMBL" id="JRJU01000033">
    <property type="protein sequence ID" value="KHF38644.1"/>
    <property type="molecule type" value="Genomic_DNA"/>
</dbReference>
<comment type="caution">
    <text evidence="1">The sequence shown here is derived from an EMBL/GenBank/DDBJ whole genome shotgun (WGS) entry which is preliminary data.</text>
</comment>
<dbReference type="AlphaFoldDB" id="A0A0B0IEZ1"/>
<proteinExistence type="predicted"/>
<dbReference type="Proteomes" id="UP000030832">
    <property type="component" value="Unassembled WGS sequence"/>
</dbReference>
<evidence type="ECO:0000313" key="1">
    <source>
        <dbReference type="EMBL" id="KHF38644.1"/>
    </source>
</evidence>
<name>A0A0B0IEZ1_9BACI</name>
<evidence type="ECO:0000313" key="2">
    <source>
        <dbReference type="Proteomes" id="UP000030832"/>
    </source>
</evidence>
<dbReference type="RefSeq" id="WP_034632134.1">
    <property type="nucleotide sequence ID" value="NZ_JRJU01000033.1"/>
</dbReference>
<gene>
    <name evidence="1" type="ORF">LQ50_19815</name>
</gene>
<organism evidence="1 2">
    <name type="scientific">Halalkalibacter okhensis</name>
    <dbReference type="NCBI Taxonomy" id="333138"/>
    <lineage>
        <taxon>Bacteria</taxon>
        <taxon>Bacillati</taxon>
        <taxon>Bacillota</taxon>
        <taxon>Bacilli</taxon>
        <taxon>Bacillales</taxon>
        <taxon>Bacillaceae</taxon>
        <taxon>Halalkalibacter</taxon>
    </lineage>
</organism>
<accession>A0A0B0IEZ1</accession>
<protein>
    <submittedName>
        <fullName evidence="1">Uncharacterized protein</fullName>
    </submittedName>
</protein>
<dbReference type="STRING" id="333138.LQ50_19815"/>
<sequence length="60" mass="6887">MEMLSGFASLLSLCFIILLFAGGITSSNPEKLNVKKNEPYHYIFHSHVFEEKEHDKNFPS</sequence>
<keyword evidence="2" id="KW-1185">Reference proteome</keyword>